<sequence length="71" mass="7526">MVVFEAEPAMAPASVSRGTSFPSLFSAIVSSQPPICFPLMKTFGTVLCPVHSFRAFWSSAPSLSLSNSMAL</sequence>
<reference evidence="1" key="1">
    <citation type="journal article" date="2009" name="PLoS Genet.">
        <title>Sequencing, mapping, and analysis of 27,455 maize full-length cDNAs.</title>
        <authorList>
            <person name="Soderlund C."/>
            <person name="Descour A."/>
            <person name="Kudrna D."/>
            <person name="Bomhoff M."/>
            <person name="Boyd L."/>
            <person name="Currie J."/>
            <person name="Angelova A."/>
            <person name="Collura K."/>
            <person name="Wissotski M."/>
            <person name="Ashley E."/>
            <person name="Morrow D."/>
            <person name="Fernandes J."/>
            <person name="Walbot V."/>
            <person name="Yu Y."/>
        </authorList>
    </citation>
    <scope>NUCLEOTIDE SEQUENCE</scope>
    <source>
        <strain evidence="1">B73</strain>
    </source>
</reference>
<name>C4IZI2_MAIZE</name>
<accession>C4IZI2</accession>
<protein>
    <submittedName>
        <fullName evidence="1">Uncharacterized protein</fullName>
    </submittedName>
</protein>
<organism evidence="1">
    <name type="scientific">Zea mays</name>
    <name type="common">Maize</name>
    <dbReference type="NCBI Taxonomy" id="4577"/>
    <lineage>
        <taxon>Eukaryota</taxon>
        <taxon>Viridiplantae</taxon>
        <taxon>Streptophyta</taxon>
        <taxon>Embryophyta</taxon>
        <taxon>Tracheophyta</taxon>
        <taxon>Spermatophyta</taxon>
        <taxon>Magnoliopsida</taxon>
        <taxon>Liliopsida</taxon>
        <taxon>Poales</taxon>
        <taxon>Poaceae</taxon>
        <taxon>PACMAD clade</taxon>
        <taxon>Panicoideae</taxon>
        <taxon>Andropogonodae</taxon>
        <taxon>Andropogoneae</taxon>
        <taxon>Tripsacinae</taxon>
        <taxon>Zea</taxon>
    </lineage>
</organism>
<evidence type="ECO:0000313" key="1">
    <source>
        <dbReference type="EMBL" id="ACR34332.1"/>
    </source>
</evidence>
<dbReference type="AlphaFoldDB" id="C4IZI2"/>
<proteinExistence type="evidence at transcript level"/>
<dbReference type="EMBL" id="BT083979">
    <property type="protein sequence ID" value="ACR34332.1"/>
    <property type="molecule type" value="mRNA"/>
</dbReference>
<reference evidence="1" key="2">
    <citation type="submission" date="2012-06" db="EMBL/GenBank/DDBJ databases">
        <authorList>
            <person name="Yu Y."/>
            <person name="Currie J."/>
            <person name="Lomeli R."/>
            <person name="Angelova A."/>
            <person name="Collura K."/>
            <person name="Wissotski M."/>
            <person name="Campos D."/>
            <person name="Kudrna D."/>
            <person name="Golser W."/>
            <person name="Ashely E."/>
            <person name="Descour A."/>
            <person name="Fernandes J."/>
            <person name="Soderlund C."/>
            <person name="Walbot V."/>
        </authorList>
    </citation>
    <scope>NUCLEOTIDE SEQUENCE</scope>
    <source>
        <strain evidence="1">B73</strain>
    </source>
</reference>